<keyword evidence="4" id="KW-1185">Reference proteome</keyword>
<dbReference type="GO" id="GO:0005524">
    <property type="term" value="F:ATP binding"/>
    <property type="evidence" value="ECO:0007669"/>
    <property type="project" value="InterPro"/>
</dbReference>
<dbReference type="PROSITE" id="PS50011">
    <property type="entry name" value="PROTEIN_KINASE_DOM"/>
    <property type="match status" value="1"/>
</dbReference>
<dbReference type="Pfam" id="PF17667">
    <property type="entry name" value="Pkinase_fungal"/>
    <property type="match status" value="1"/>
</dbReference>
<feature type="compositionally biased region" description="Basic and acidic residues" evidence="1">
    <location>
        <begin position="698"/>
        <end position="712"/>
    </location>
</feature>
<gene>
    <name evidence="3" type="ORF">PHACADRAFT_211889</name>
</gene>
<dbReference type="PANTHER" id="PTHR38248:SF2">
    <property type="entry name" value="FUNK1 11"/>
    <property type="match status" value="1"/>
</dbReference>
<evidence type="ECO:0000259" key="2">
    <source>
        <dbReference type="PROSITE" id="PS50011"/>
    </source>
</evidence>
<dbReference type="RefSeq" id="XP_007399008.1">
    <property type="nucleotide sequence ID" value="XM_007398946.1"/>
</dbReference>
<dbReference type="Gene3D" id="1.10.510.10">
    <property type="entry name" value="Transferase(Phosphotransferase) domain 1"/>
    <property type="match status" value="1"/>
</dbReference>
<dbReference type="PANTHER" id="PTHR38248">
    <property type="entry name" value="FUNK1 6"/>
    <property type="match status" value="1"/>
</dbReference>
<feature type="region of interest" description="Disordered" evidence="1">
    <location>
        <begin position="1"/>
        <end position="55"/>
    </location>
</feature>
<evidence type="ECO:0000313" key="4">
    <source>
        <dbReference type="Proteomes" id="UP000008370"/>
    </source>
</evidence>
<proteinExistence type="predicted"/>
<feature type="compositionally biased region" description="Polar residues" evidence="1">
    <location>
        <begin position="1"/>
        <end position="39"/>
    </location>
</feature>
<dbReference type="GeneID" id="18913164"/>
<sequence>MSPSPWWQQTTSADSSSRNFDQRSTSTRSCRNDDGTIQSGRWALFPSDPKDMMTPPPPKLTPMHEDEVFKKFAELAKAVENACLHVSTITDTKRLCEFKCNPSRVPMCLSRHNTSRPDSYAILSCAKAVNDPTEKAQWVEVAVPGEFKKSDSSDASWDDRRKILWSMYHILRDDVRTEVFVSAPFDFIQDHRSVVEFLLCVAFAEEHQLGWDPTIKRLPPTPIHPSPRCEIIIKDTSQGEVIEKTYRTKDLIWNYGADALRGRGTRVWSVVEVDADGNEGMNLYVLKDSWVDVDSEREGRINRRINSCTVERGNTLDLQVFTKIFMQIQAFGDVYIGSRVDRTDSFKVDRSGEKLPAEGKFTVTVPTNVTCSTKPRQLVLHYPHKVHHRTVFKDVGRDLSEVDTLLKVYRLIGQVLLGLHVLHSANWVHRDISYGNILVIGRYAKIIDLEYVKDLSDPGAHHDVPTGTPYFMSEEVRTSRYNYDDPCATVQSTSLAGKSHDTMTEGLLQDPAATLPPVQTAQPEAGPNTVSNSALNEITDAALPHPDTTHPGGVIFRHNPLHDHESVLWLSLFVLLVSEYRNSELNEKGERKYDAQTFQGFMDAQHALAWKLFCEPDGLHPTVGKIICELSSMGSHLVDAFKDAEKDLKPGVVGPILTNWPTVNWQLGQNVLRIMSILKQTPLHLLTDITKRTRSFVRPKDVGNEEKRREDGDTANVNRESGTDEDQDGRPAKIRRVGRSKDASSSSRDSAATGSPFTYDAHCG</sequence>
<feature type="domain" description="Protein kinase" evidence="2">
    <location>
        <begin position="268"/>
        <end position="609"/>
    </location>
</feature>
<accession>K5WQM9</accession>
<feature type="compositionally biased region" description="Low complexity" evidence="1">
    <location>
        <begin position="743"/>
        <end position="752"/>
    </location>
</feature>
<evidence type="ECO:0000313" key="3">
    <source>
        <dbReference type="EMBL" id="EKM52667.1"/>
    </source>
</evidence>
<dbReference type="HOGENOM" id="CLU_011584_1_2_1"/>
<dbReference type="InterPro" id="IPR040976">
    <property type="entry name" value="Pkinase_fungal"/>
</dbReference>
<dbReference type="GO" id="GO:0004672">
    <property type="term" value="F:protein kinase activity"/>
    <property type="evidence" value="ECO:0007669"/>
    <property type="project" value="InterPro"/>
</dbReference>
<feature type="region of interest" description="Disordered" evidence="1">
    <location>
        <begin position="697"/>
        <end position="764"/>
    </location>
</feature>
<dbReference type="SUPFAM" id="SSF56112">
    <property type="entry name" value="Protein kinase-like (PK-like)"/>
    <property type="match status" value="1"/>
</dbReference>
<dbReference type="STRING" id="650164.K5WQM9"/>
<dbReference type="KEGG" id="pco:PHACADRAFT_211889"/>
<dbReference type="InterPro" id="IPR000719">
    <property type="entry name" value="Prot_kinase_dom"/>
</dbReference>
<dbReference type="AlphaFoldDB" id="K5WQM9"/>
<organism evidence="3 4">
    <name type="scientific">Phanerochaete carnosa (strain HHB-10118-sp)</name>
    <name type="common">White-rot fungus</name>
    <name type="synonym">Peniophora carnosa</name>
    <dbReference type="NCBI Taxonomy" id="650164"/>
    <lineage>
        <taxon>Eukaryota</taxon>
        <taxon>Fungi</taxon>
        <taxon>Dikarya</taxon>
        <taxon>Basidiomycota</taxon>
        <taxon>Agaricomycotina</taxon>
        <taxon>Agaricomycetes</taxon>
        <taxon>Polyporales</taxon>
        <taxon>Phanerochaetaceae</taxon>
        <taxon>Phanerochaete</taxon>
    </lineage>
</organism>
<reference evidence="3 4" key="1">
    <citation type="journal article" date="2012" name="BMC Genomics">
        <title>Comparative genomics of the white-rot fungi, Phanerochaete carnosa and P. chrysosporium, to elucidate the genetic basis of the distinct wood types they colonize.</title>
        <authorList>
            <person name="Suzuki H."/>
            <person name="MacDonald J."/>
            <person name="Syed K."/>
            <person name="Salamov A."/>
            <person name="Hori C."/>
            <person name="Aerts A."/>
            <person name="Henrissat B."/>
            <person name="Wiebenga A."/>
            <person name="vanKuyk P.A."/>
            <person name="Barry K."/>
            <person name="Lindquist E."/>
            <person name="LaButti K."/>
            <person name="Lapidus A."/>
            <person name="Lucas S."/>
            <person name="Coutinho P."/>
            <person name="Gong Y."/>
            <person name="Samejima M."/>
            <person name="Mahadevan R."/>
            <person name="Abou-Zaid M."/>
            <person name="de Vries R.P."/>
            <person name="Igarashi K."/>
            <person name="Yadav J.S."/>
            <person name="Grigoriev I.V."/>
            <person name="Master E.R."/>
        </authorList>
    </citation>
    <scope>NUCLEOTIDE SEQUENCE [LARGE SCALE GENOMIC DNA]</scope>
    <source>
        <strain evidence="3 4">HHB-10118-sp</strain>
    </source>
</reference>
<dbReference type="Proteomes" id="UP000008370">
    <property type="component" value="Unassembled WGS sequence"/>
</dbReference>
<dbReference type="OrthoDB" id="3260094at2759"/>
<protein>
    <recommendedName>
        <fullName evidence="2">Protein kinase domain-containing protein</fullName>
    </recommendedName>
</protein>
<evidence type="ECO:0000256" key="1">
    <source>
        <dbReference type="SAM" id="MobiDB-lite"/>
    </source>
</evidence>
<dbReference type="InParanoid" id="K5WQM9"/>
<dbReference type="EMBL" id="JH930475">
    <property type="protein sequence ID" value="EKM52667.1"/>
    <property type="molecule type" value="Genomic_DNA"/>
</dbReference>
<dbReference type="InterPro" id="IPR011009">
    <property type="entry name" value="Kinase-like_dom_sf"/>
</dbReference>
<name>K5WQM9_PHACS</name>